<proteinExistence type="predicted"/>
<sequence length="171" mass="18987">MEAVRPNGKHAVWMSRWEVWDRNAPDRRIWRVSYGRVSERRSSTARVADLESLAGRFRSGLADIRRFSSQQECGAFTACFSKAIETLDTRGEKRHGYHQDLAPDGCLPALAPGLLDASQSAWVFGGMGSWNDMAFAGEAQIEYDRTSQQLFLILTEVIQGATNASCAAGDR</sequence>
<dbReference type="AlphaFoldDB" id="A0A537JJT7"/>
<accession>A0A537JJT7</accession>
<name>A0A537JJT7_9BACT</name>
<dbReference type="Proteomes" id="UP000320048">
    <property type="component" value="Unassembled WGS sequence"/>
</dbReference>
<reference evidence="1 2" key="1">
    <citation type="journal article" date="2019" name="Nat. Microbiol.">
        <title>Mediterranean grassland soil C-N compound turnover is dependent on rainfall and depth, and is mediated by genomically divergent microorganisms.</title>
        <authorList>
            <person name="Diamond S."/>
            <person name="Andeer P.F."/>
            <person name="Li Z."/>
            <person name="Crits-Christoph A."/>
            <person name="Burstein D."/>
            <person name="Anantharaman K."/>
            <person name="Lane K.R."/>
            <person name="Thomas B.C."/>
            <person name="Pan C."/>
            <person name="Northen T.R."/>
            <person name="Banfield J.F."/>
        </authorList>
    </citation>
    <scope>NUCLEOTIDE SEQUENCE [LARGE SCALE GENOMIC DNA]</scope>
    <source>
        <strain evidence="1">NP_7</strain>
    </source>
</reference>
<organism evidence="1 2">
    <name type="scientific">Candidatus Segetimicrobium genomatis</name>
    <dbReference type="NCBI Taxonomy" id="2569760"/>
    <lineage>
        <taxon>Bacteria</taxon>
        <taxon>Bacillati</taxon>
        <taxon>Candidatus Sysuimicrobiota</taxon>
        <taxon>Candidatus Sysuimicrobiia</taxon>
        <taxon>Candidatus Sysuimicrobiales</taxon>
        <taxon>Candidatus Segetimicrobiaceae</taxon>
        <taxon>Candidatus Segetimicrobium</taxon>
    </lineage>
</organism>
<protein>
    <submittedName>
        <fullName evidence="1">Uncharacterized protein</fullName>
    </submittedName>
</protein>
<evidence type="ECO:0000313" key="1">
    <source>
        <dbReference type="EMBL" id="TMI83813.1"/>
    </source>
</evidence>
<comment type="caution">
    <text evidence="1">The sequence shown here is derived from an EMBL/GenBank/DDBJ whole genome shotgun (WGS) entry which is preliminary data.</text>
</comment>
<dbReference type="EMBL" id="VBAO01000059">
    <property type="protein sequence ID" value="TMI83813.1"/>
    <property type="molecule type" value="Genomic_DNA"/>
</dbReference>
<evidence type="ECO:0000313" key="2">
    <source>
        <dbReference type="Proteomes" id="UP000320048"/>
    </source>
</evidence>
<gene>
    <name evidence="1" type="ORF">E6H04_02245</name>
</gene>